<dbReference type="EC" id="3.1.1.92" evidence="3"/>
<dbReference type="OrthoDB" id="8628355at2"/>
<dbReference type="Gene3D" id="3.20.20.140">
    <property type="entry name" value="Metal-dependent hydrolases"/>
    <property type="match status" value="1"/>
</dbReference>
<organism evidence="3 4">
    <name type="scientific">Pigmentiphaga humi</name>
    <dbReference type="NCBI Taxonomy" id="2478468"/>
    <lineage>
        <taxon>Bacteria</taxon>
        <taxon>Pseudomonadati</taxon>
        <taxon>Pseudomonadota</taxon>
        <taxon>Betaproteobacteria</taxon>
        <taxon>Burkholderiales</taxon>
        <taxon>Alcaligenaceae</taxon>
        <taxon>Pigmentiphaga</taxon>
    </lineage>
</organism>
<dbReference type="InterPro" id="IPR006680">
    <property type="entry name" value="Amidohydro-rel"/>
</dbReference>
<evidence type="ECO:0000313" key="3">
    <source>
        <dbReference type="EMBL" id="VCU70561.1"/>
    </source>
</evidence>
<comment type="similarity">
    <text evidence="1">Belongs to the metallo-dependent hydrolases superfamily.</text>
</comment>
<dbReference type="EMBL" id="UWPJ01000022">
    <property type="protein sequence ID" value="VCU70561.1"/>
    <property type="molecule type" value="Genomic_DNA"/>
</dbReference>
<gene>
    <name evidence="3" type="ORF">PIGHUM_02637</name>
</gene>
<reference evidence="3 4" key="1">
    <citation type="submission" date="2018-10" db="EMBL/GenBank/DDBJ databases">
        <authorList>
            <person name="Criscuolo A."/>
        </authorList>
    </citation>
    <scope>NUCLEOTIDE SEQUENCE [LARGE SCALE GENOMIC DNA]</scope>
    <source>
        <strain evidence="3">DnA1</strain>
    </source>
</reference>
<feature type="domain" description="Amidohydrolase-related" evidence="2">
    <location>
        <begin position="3"/>
        <end position="226"/>
    </location>
</feature>
<dbReference type="Proteomes" id="UP000277294">
    <property type="component" value="Unassembled WGS sequence"/>
</dbReference>
<accession>A0A3P4B3R6</accession>
<dbReference type="RefSeq" id="WP_160142253.1">
    <property type="nucleotide sequence ID" value="NZ_UWPJ01000022.1"/>
</dbReference>
<dbReference type="GO" id="GO:0102998">
    <property type="term" value="F:4-sulfomuconolactone hydrolase activity"/>
    <property type="evidence" value="ECO:0007669"/>
    <property type="project" value="UniProtKB-EC"/>
</dbReference>
<dbReference type="InterPro" id="IPR052350">
    <property type="entry name" value="Metallo-dep_Lactonases"/>
</dbReference>
<evidence type="ECO:0000259" key="2">
    <source>
        <dbReference type="Pfam" id="PF04909"/>
    </source>
</evidence>
<protein>
    <submittedName>
        <fullName evidence="3">4-sulfomuconolactone hydrolase</fullName>
        <ecNumber evidence="3">3.1.1.92</ecNumber>
    </submittedName>
</protein>
<sequence>MIVDAQVHLWTSGRKVTPANAHHRQQAVFSKDDLLPEMDRAGVDRVIIVPPSWDDNEHAFAAAAAHPDRFAVMGRVKVDAPESREILRKWKGRPGALGIRLVFNPEHSHLLVDGKADWIWPAAEAAGIPVMMLAPGHLDRFAKIAQAHPQLRLAVDHMGLTRNRKGPRAFDHLPELLALAKHPNIAVKITGLPLHSAEAYPFLDLHEPLRRTVDAFGPERVFWGTDLSRMTCSYRQCVTFITEEIDWLSRRDKELIMGKAVCAWLGWDGYRKT</sequence>
<dbReference type="InterPro" id="IPR032466">
    <property type="entry name" value="Metal_Hydrolase"/>
</dbReference>
<evidence type="ECO:0000256" key="1">
    <source>
        <dbReference type="ARBA" id="ARBA00038310"/>
    </source>
</evidence>
<dbReference type="PANTHER" id="PTHR43569">
    <property type="entry name" value="AMIDOHYDROLASE"/>
    <property type="match status" value="1"/>
</dbReference>
<dbReference type="Pfam" id="PF04909">
    <property type="entry name" value="Amidohydro_2"/>
    <property type="match status" value="1"/>
</dbReference>
<dbReference type="PANTHER" id="PTHR43569:SF2">
    <property type="entry name" value="AMIDOHYDROLASE-RELATED DOMAIN-CONTAINING PROTEIN"/>
    <property type="match status" value="1"/>
</dbReference>
<dbReference type="SUPFAM" id="SSF51556">
    <property type="entry name" value="Metallo-dependent hydrolases"/>
    <property type="match status" value="1"/>
</dbReference>
<evidence type="ECO:0000313" key="4">
    <source>
        <dbReference type="Proteomes" id="UP000277294"/>
    </source>
</evidence>
<dbReference type="AlphaFoldDB" id="A0A3P4B3R6"/>
<keyword evidence="4" id="KW-1185">Reference proteome</keyword>
<proteinExistence type="inferred from homology"/>
<name>A0A3P4B3R6_9BURK</name>
<keyword evidence="3" id="KW-0378">Hydrolase</keyword>